<dbReference type="Proteomes" id="UP000245340">
    <property type="component" value="Unplaced"/>
</dbReference>
<feature type="transmembrane region" description="Helical" evidence="2">
    <location>
        <begin position="48"/>
        <end position="70"/>
    </location>
</feature>
<keyword evidence="4" id="KW-1185">Reference proteome</keyword>
<feature type="chain" id="PRO_5039064371" evidence="3">
    <location>
        <begin position="20"/>
        <end position="415"/>
    </location>
</feature>
<dbReference type="InterPro" id="IPR038873">
    <property type="entry name" value="CXorf66"/>
</dbReference>
<evidence type="ECO:0000256" key="3">
    <source>
        <dbReference type="SAM" id="SignalP"/>
    </source>
</evidence>
<gene>
    <name evidence="5" type="primary">LOC101386600</name>
</gene>
<organism evidence="4 5">
    <name type="scientific">Odobenus rosmarus divergens</name>
    <name type="common">Pacific walrus</name>
    <dbReference type="NCBI Taxonomy" id="9708"/>
    <lineage>
        <taxon>Eukaryota</taxon>
        <taxon>Metazoa</taxon>
        <taxon>Chordata</taxon>
        <taxon>Craniata</taxon>
        <taxon>Vertebrata</taxon>
        <taxon>Euteleostomi</taxon>
        <taxon>Mammalia</taxon>
        <taxon>Eutheria</taxon>
        <taxon>Laurasiatheria</taxon>
        <taxon>Carnivora</taxon>
        <taxon>Caniformia</taxon>
        <taxon>Pinnipedia</taxon>
        <taxon>Odobenidae</taxon>
        <taxon>Odobenus</taxon>
    </lineage>
</organism>
<feature type="region of interest" description="Disordered" evidence="1">
    <location>
        <begin position="118"/>
        <end position="193"/>
    </location>
</feature>
<dbReference type="PANTHER" id="PTHR37340">
    <property type="entry name" value="GENE 7073-RELATED"/>
    <property type="match status" value="1"/>
</dbReference>
<accession>A0A9B0GVA7</accession>
<keyword evidence="2" id="KW-0812">Transmembrane</keyword>
<feature type="signal peptide" evidence="3">
    <location>
        <begin position="1"/>
        <end position="19"/>
    </location>
</feature>
<feature type="region of interest" description="Disordered" evidence="1">
    <location>
        <begin position="225"/>
        <end position="415"/>
    </location>
</feature>
<proteinExistence type="predicted"/>
<name>A0A9B0GVA7_ODORO</name>
<keyword evidence="2" id="KW-1133">Transmembrane helix</keyword>
<dbReference type="RefSeq" id="XP_004405973.1">
    <property type="nucleotide sequence ID" value="XM_004405916.1"/>
</dbReference>
<feature type="compositionally biased region" description="Low complexity" evidence="1">
    <location>
        <begin position="124"/>
        <end position="136"/>
    </location>
</feature>
<reference evidence="5" key="1">
    <citation type="submission" date="2025-08" db="UniProtKB">
        <authorList>
            <consortium name="RefSeq"/>
        </authorList>
    </citation>
    <scope>IDENTIFICATION</scope>
</reference>
<evidence type="ECO:0000313" key="5">
    <source>
        <dbReference type="RefSeq" id="XP_004405973.1"/>
    </source>
</evidence>
<dbReference type="AlphaFoldDB" id="A0A9B0GVA7"/>
<keyword evidence="3" id="KW-0732">Signal</keyword>
<evidence type="ECO:0000256" key="1">
    <source>
        <dbReference type="SAM" id="MobiDB-lite"/>
    </source>
</evidence>
<feature type="compositionally biased region" description="Gly residues" evidence="1">
    <location>
        <begin position="335"/>
        <end position="363"/>
    </location>
</feature>
<keyword evidence="2" id="KW-0472">Membrane</keyword>
<sequence>MNLFIYVLFLSIWTNSCLNTNQSDGSSTTGAKHVQSMETEMDNFRRRLLVIIIGIMIIAFVFTCFCFLHYNCMSDEAPKAGTLKKEDVTAKSSRSSKISFSEHKIASPCSLEKQSMLASRDKFSGPSNPENSSRPSSAEKLIRPSSPGKQCISSSKEKLNSLSSQEKLHKPSSPQKIFRSTHPGKSYRTHNLEKPHKLAHACKLGGQACSSYPNKARNLNVLQQHGASQQGGANRLSVLPVPTPRRELGSSPPRSGEPGCLACSGRAGGLHRGSSARVRDESAGQSGCRGPRKGYERSSAADELGPGQGSRVGLRRGSPSRQAAAGTAGRRYSRGSGGAAAPGTGGPGAGCEWGGSGAGGGAGARAPGRGRLGGGGSAESLGGQAVAGPPASPPASRRRPTPQCVLWTAPSQTAQ</sequence>
<evidence type="ECO:0000313" key="4">
    <source>
        <dbReference type="Proteomes" id="UP000245340"/>
    </source>
</evidence>
<protein>
    <submittedName>
        <fullName evidence="5">Uncharacterized protein LOC101386600</fullName>
    </submittedName>
</protein>
<dbReference type="PANTHER" id="PTHR37340:SF1">
    <property type="entry name" value="GENE 7073-RELATED"/>
    <property type="match status" value="1"/>
</dbReference>
<evidence type="ECO:0000256" key="2">
    <source>
        <dbReference type="SAM" id="Phobius"/>
    </source>
</evidence>